<keyword evidence="10" id="KW-1185">Reference proteome</keyword>
<accession>A0A550CZH3</accession>
<keyword evidence="2 6" id="KW-0812">Transmembrane</keyword>
<dbReference type="Pfam" id="PF13515">
    <property type="entry name" value="FUSC_2"/>
    <property type="match status" value="1"/>
</dbReference>
<comment type="subcellular location">
    <subcellularLocation>
        <location evidence="1">Membrane</location>
        <topology evidence="1">Multi-pass membrane protein</topology>
    </subcellularLocation>
</comment>
<evidence type="ECO:0000256" key="1">
    <source>
        <dbReference type="ARBA" id="ARBA00004141"/>
    </source>
</evidence>
<gene>
    <name evidence="9" type="ORF">BD626DRAFT_25003</name>
</gene>
<feature type="transmembrane region" description="Helical" evidence="6">
    <location>
        <begin position="898"/>
        <end position="919"/>
    </location>
</feature>
<feature type="compositionally biased region" description="Low complexity" evidence="5">
    <location>
        <begin position="155"/>
        <end position="166"/>
    </location>
</feature>
<evidence type="ECO:0000313" key="9">
    <source>
        <dbReference type="EMBL" id="TRM70188.1"/>
    </source>
</evidence>
<feature type="transmembrane region" description="Helical" evidence="6">
    <location>
        <begin position="379"/>
        <end position="402"/>
    </location>
</feature>
<evidence type="ECO:0000256" key="3">
    <source>
        <dbReference type="ARBA" id="ARBA00022989"/>
    </source>
</evidence>
<dbReference type="InterPro" id="IPR049453">
    <property type="entry name" value="Memb_transporter_dom"/>
</dbReference>
<feature type="region of interest" description="Disordered" evidence="5">
    <location>
        <begin position="1"/>
        <end position="48"/>
    </location>
</feature>
<feature type="domain" description="Integral membrane bound transporter" evidence="8">
    <location>
        <begin position="875"/>
        <end position="992"/>
    </location>
</feature>
<organism evidence="9 10">
    <name type="scientific">Schizophyllum amplum</name>
    <dbReference type="NCBI Taxonomy" id="97359"/>
    <lineage>
        <taxon>Eukaryota</taxon>
        <taxon>Fungi</taxon>
        <taxon>Dikarya</taxon>
        <taxon>Basidiomycota</taxon>
        <taxon>Agaricomycotina</taxon>
        <taxon>Agaricomycetes</taxon>
        <taxon>Agaricomycetidae</taxon>
        <taxon>Agaricales</taxon>
        <taxon>Schizophyllaceae</taxon>
        <taxon>Schizophyllum</taxon>
    </lineage>
</organism>
<feature type="transmembrane region" description="Helical" evidence="6">
    <location>
        <begin position="344"/>
        <end position="367"/>
    </location>
</feature>
<dbReference type="AlphaFoldDB" id="A0A550CZH3"/>
<reference evidence="9 10" key="1">
    <citation type="journal article" date="2019" name="New Phytol.">
        <title>Comparative genomics reveals unique wood-decay strategies and fruiting body development in the Schizophyllaceae.</title>
        <authorList>
            <person name="Almasi E."/>
            <person name="Sahu N."/>
            <person name="Krizsan K."/>
            <person name="Balint B."/>
            <person name="Kovacs G.M."/>
            <person name="Kiss B."/>
            <person name="Cseklye J."/>
            <person name="Drula E."/>
            <person name="Henrissat B."/>
            <person name="Nagy I."/>
            <person name="Chovatia M."/>
            <person name="Adam C."/>
            <person name="LaButti K."/>
            <person name="Lipzen A."/>
            <person name="Riley R."/>
            <person name="Grigoriev I.V."/>
            <person name="Nagy L.G."/>
        </authorList>
    </citation>
    <scope>NUCLEOTIDE SEQUENCE [LARGE SCALE GENOMIC DNA]</scope>
    <source>
        <strain evidence="9 10">NL-1724</strain>
    </source>
</reference>
<proteinExistence type="predicted"/>
<dbReference type="PANTHER" id="PTHR47804">
    <property type="entry name" value="60S RIBOSOMAL PROTEIN L19"/>
    <property type="match status" value="1"/>
</dbReference>
<feature type="region of interest" description="Disordered" evidence="5">
    <location>
        <begin position="211"/>
        <end position="263"/>
    </location>
</feature>
<comment type="caution">
    <text evidence="9">The sequence shown here is derived from an EMBL/GenBank/DDBJ whole genome shotgun (WGS) entry which is preliminary data.</text>
</comment>
<dbReference type="PANTHER" id="PTHR47804:SF1">
    <property type="entry name" value="DUF2421 DOMAIN-CONTAINING PROTEIN"/>
    <property type="match status" value="1"/>
</dbReference>
<feature type="compositionally biased region" description="Polar residues" evidence="5">
    <location>
        <begin position="84"/>
        <end position="93"/>
    </location>
</feature>
<name>A0A550CZH3_9AGAR</name>
<feature type="domain" description="DUF2421" evidence="7">
    <location>
        <begin position="1062"/>
        <end position="1171"/>
    </location>
</feature>
<evidence type="ECO:0000259" key="8">
    <source>
        <dbReference type="Pfam" id="PF13515"/>
    </source>
</evidence>
<dbReference type="Pfam" id="PF10334">
    <property type="entry name" value="BRE4"/>
    <property type="match status" value="1"/>
</dbReference>
<keyword evidence="4 6" id="KW-0472">Membrane</keyword>
<evidence type="ECO:0000259" key="7">
    <source>
        <dbReference type="Pfam" id="PF10334"/>
    </source>
</evidence>
<evidence type="ECO:0000313" key="10">
    <source>
        <dbReference type="Proteomes" id="UP000320762"/>
    </source>
</evidence>
<dbReference type="EMBL" id="VDMD01000001">
    <property type="protein sequence ID" value="TRM70188.1"/>
    <property type="molecule type" value="Genomic_DNA"/>
</dbReference>
<feature type="compositionally biased region" description="Polar residues" evidence="5">
    <location>
        <begin position="106"/>
        <end position="134"/>
    </location>
</feature>
<feature type="compositionally biased region" description="Polar residues" evidence="5">
    <location>
        <begin position="17"/>
        <end position="37"/>
    </location>
</feature>
<feature type="transmembrane region" description="Helical" evidence="6">
    <location>
        <begin position="847"/>
        <end position="864"/>
    </location>
</feature>
<dbReference type="InterPro" id="IPR018820">
    <property type="entry name" value="BRE4-related_DUF2421"/>
</dbReference>
<feature type="transmembrane region" description="Helical" evidence="6">
    <location>
        <begin position="286"/>
        <end position="305"/>
    </location>
</feature>
<evidence type="ECO:0000256" key="5">
    <source>
        <dbReference type="SAM" id="MobiDB-lite"/>
    </source>
</evidence>
<dbReference type="OrthoDB" id="68611at2759"/>
<feature type="compositionally biased region" description="Acidic residues" evidence="5">
    <location>
        <begin position="232"/>
        <end position="244"/>
    </location>
</feature>
<feature type="transmembrane region" description="Helical" evidence="6">
    <location>
        <begin position="409"/>
        <end position="427"/>
    </location>
</feature>
<protein>
    <submittedName>
        <fullName evidence="9">Uncharacterized protein</fullName>
    </submittedName>
</protein>
<dbReference type="InterPro" id="IPR023244">
    <property type="entry name" value="Brefeldin_A-sensitivity_4"/>
</dbReference>
<feature type="transmembrane region" description="Helical" evidence="6">
    <location>
        <begin position="439"/>
        <end position="459"/>
    </location>
</feature>
<evidence type="ECO:0000256" key="6">
    <source>
        <dbReference type="SAM" id="Phobius"/>
    </source>
</evidence>
<evidence type="ECO:0000256" key="4">
    <source>
        <dbReference type="ARBA" id="ARBA00023136"/>
    </source>
</evidence>
<keyword evidence="3 6" id="KW-1133">Transmembrane helix</keyword>
<dbReference type="Proteomes" id="UP000320762">
    <property type="component" value="Unassembled WGS sequence"/>
</dbReference>
<dbReference type="InterPro" id="IPR052430">
    <property type="entry name" value="IVT-Associated"/>
</dbReference>
<dbReference type="STRING" id="97359.A0A550CZH3"/>
<dbReference type="GO" id="GO:0016020">
    <property type="term" value="C:membrane"/>
    <property type="evidence" value="ECO:0007669"/>
    <property type="project" value="UniProtKB-SubCell"/>
</dbReference>
<feature type="transmembrane region" description="Helical" evidence="6">
    <location>
        <begin position="925"/>
        <end position="943"/>
    </location>
</feature>
<sequence>MDSSTTTPERAGLGAPSTPQTPSRAASSIDISGSTVHLSPPNEVVYGSMPVASFSDHAIVVGSPEQFDEASPLRGSTGRPSFDRSVSTPQISPHQRRRTLTVGNRGPNSPGSGTSPNHTAGASLYTPSRPSAFTTPRRRQQWSLFGQRMENEGQLPSSLTSSTLKLNRGARASALPESASRQFDDVYTPSRVQSPIADDFDFHYISHSGPPSTIARRRKSYHDPDAGVSSASEDEYETDTDTDSDDTHTSSTPTPPPPEGFLTKLKRRWEKVPEVPLLYRNILKCALAYLIGSLFTFSPILSGLISDIRGGAERRPSPSGHMVATVAVYYNPAKTLGGMMEADVFCLFGLVYASMICLAGMATFRWLEDLAASGRILDGNAWVGDVVAVLWIGFSMATISWLKVYMASPSFNTACSMTCIILFVVIIKEGGFETLLQVAFIIFCGSTISNLVCFLVWPVTAASNLQTNMTKTLDSFSTLLTMLTHTFLLEPLPGEGRRGWVRPDKIQRAVDAHQSSFISLKKALDERQSERTFSFGKSARDLSQAYEDAVDSLNRLAQHLNGLRGGTRLQYDITKAGLNVQQRHDYESEEGDEETYMLKAAASVFGDLIDDLGPPLKALSATCTESLKRLRESFMQSHRRIRLANRRRESFHQKEFAELAEDIEKALTRFESTSNHAVLRLYRRSDISMTAPPTAEDTDNVDNVVLTGADNSINEHVFLVYFFIFTLQEFAHELVSFVDAMERIHALEQERLYRPAWWKRALSLKAWWSRLTRWHRRDSTRPGIKRRLSTYLTENKRTHRHPTFPKVRPHAPDTVLTPSARSLPFWGRLKHRLWAIGTRLRQRDTKYAFKVGMGAGILAAPAFFDATRPMFLGFYGDWALISYFVVMSPTIGGTNYLGFQRIAGTIFGAAVAMGVYTLFEGRPALLAFFGFLFSLPCFWFTVAKPKYVQASRFVLLTYNLTCLYNNRARHPSVVDVGMHRAMAVTGGVLWAGVVSRLWWPAEARRELGRALGEFCLNLGWLYTRLVASNSFSPQHHPEEEDGLADETTSLLKQSRRLNSSVQEFMAMELHLQIKLIELQGLLAQTQHEPRLKGPFPVVMYREILTSLQVILDRLHSMRCVTTREEWYTTVRQDFIIPVNKERREMVGNIILGFSILSAAFRLKAPLPPFLPPAEKARQRLVDAIRKLDVVKNRDVKGSRQLLFFAYALTMKGVTEELDTLGHTLQKAFGVIGQSPEEFEALFIAPEEGRAGQELL</sequence>
<evidence type="ECO:0000256" key="2">
    <source>
        <dbReference type="ARBA" id="ARBA00022692"/>
    </source>
</evidence>
<dbReference type="PRINTS" id="PR02047">
    <property type="entry name" value="BREFELDNASP4"/>
</dbReference>
<feature type="region of interest" description="Disordered" evidence="5">
    <location>
        <begin position="63"/>
        <end position="180"/>
    </location>
</feature>